<name>A0A3L8SYK3_CHLGU</name>
<sequence length="71" mass="8392">MMPLPRKRLAAHTLQREKKPKLQPLKLEEERDPDFSHFFDTSHVLQQRQEPCKCIPASLGFKPSSLMYRTK</sequence>
<accession>A0A3L8SYK3</accession>
<evidence type="ECO:0000313" key="2">
    <source>
        <dbReference type="EMBL" id="RLW11561.1"/>
    </source>
</evidence>
<dbReference type="OrthoDB" id="10443156at2759"/>
<feature type="region of interest" description="Disordered" evidence="1">
    <location>
        <begin position="1"/>
        <end position="26"/>
    </location>
</feature>
<gene>
    <name evidence="2" type="ORF">DV515_00001581</name>
</gene>
<dbReference type="EMBL" id="QUSF01000003">
    <property type="protein sequence ID" value="RLW11561.1"/>
    <property type="molecule type" value="Genomic_DNA"/>
</dbReference>
<keyword evidence="3" id="KW-1185">Reference proteome</keyword>
<protein>
    <submittedName>
        <fullName evidence="2">Uncharacterized protein</fullName>
    </submittedName>
</protein>
<feature type="compositionally biased region" description="Basic residues" evidence="1">
    <location>
        <begin position="1"/>
        <end position="10"/>
    </location>
</feature>
<evidence type="ECO:0000256" key="1">
    <source>
        <dbReference type="SAM" id="MobiDB-lite"/>
    </source>
</evidence>
<proteinExistence type="predicted"/>
<reference evidence="2 3" key="1">
    <citation type="journal article" date="2018" name="Proc. R. Soc. B">
        <title>A non-coding region near Follistatin controls head colour polymorphism in the Gouldian finch.</title>
        <authorList>
            <person name="Toomey M.B."/>
            <person name="Marques C.I."/>
            <person name="Andrade P."/>
            <person name="Araujo P.M."/>
            <person name="Sabatino S."/>
            <person name="Gazda M.A."/>
            <person name="Afonso S."/>
            <person name="Lopes R.J."/>
            <person name="Corbo J.C."/>
            <person name="Carneiro M."/>
        </authorList>
    </citation>
    <scope>NUCLEOTIDE SEQUENCE [LARGE SCALE GENOMIC DNA]</scope>
    <source>
        <strain evidence="2">Red01</strain>
        <tissue evidence="2">Muscle</tissue>
    </source>
</reference>
<evidence type="ECO:0000313" key="3">
    <source>
        <dbReference type="Proteomes" id="UP000276834"/>
    </source>
</evidence>
<comment type="caution">
    <text evidence="2">The sequence shown here is derived from an EMBL/GenBank/DDBJ whole genome shotgun (WGS) entry which is preliminary data.</text>
</comment>
<organism evidence="2 3">
    <name type="scientific">Chloebia gouldiae</name>
    <name type="common">Gouldian finch</name>
    <name type="synonym">Erythrura gouldiae</name>
    <dbReference type="NCBI Taxonomy" id="44316"/>
    <lineage>
        <taxon>Eukaryota</taxon>
        <taxon>Metazoa</taxon>
        <taxon>Chordata</taxon>
        <taxon>Craniata</taxon>
        <taxon>Vertebrata</taxon>
        <taxon>Euteleostomi</taxon>
        <taxon>Archelosauria</taxon>
        <taxon>Archosauria</taxon>
        <taxon>Dinosauria</taxon>
        <taxon>Saurischia</taxon>
        <taxon>Theropoda</taxon>
        <taxon>Coelurosauria</taxon>
        <taxon>Aves</taxon>
        <taxon>Neognathae</taxon>
        <taxon>Neoaves</taxon>
        <taxon>Telluraves</taxon>
        <taxon>Australaves</taxon>
        <taxon>Passeriformes</taxon>
        <taxon>Passeroidea</taxon>
        <taxon>Passeridae</taxon>
        <taxon>Chloebia</taxon>
    </lineage>
</organism>
<dbReference type="AlphaFoldDB" id="A0A3L8SYK3"/>
<dbReference type="Proteomes" id="UP000276834">
    <property type="component" value="Unassembled WGS sequence"/>
</dbReference>